<evidence type="ECO:0000256" key="1">
    <source>
        <dbReference type="ARBA" id="ARBA00004127"/>
    </source>
</evidence>
<dbReference type="GO" id="GO:0033181">
    <property type="term" value="C:plasma membrane proton-transporting V-type ATPase complex"/>
    <property type="evidence" value="ECO:0007669"/>
    <property type="project" value="TreeGrafter"/>
</dbReference>
<dbReference type="AlphaFoldDB" id="A0A6M2E0C8"/>
<evidence type="ECO:0000256" key="8">
    <source>
        <dbReference type="ARBA" id="ARBA00023136"/>
    </source>
</evidence>
<keyword evidence="4 9" id="KW-0812">Transmembrane</keyword>
<accession>A0A6M2E0C8</accession>
<dbReference type="GO" id="GO:0033179">
    <property type="term" value="C:proton-transporting V-type ATPase, V0 domain"/>
    <property type="evidence" value="ECO:0007669"/>
    <property type="project" value="UniProtKB-UniRule"/>
</dbReference>
<evidence type="ECO:0000256" key="3">
    <source>
        <dbReference type="ARBA" id="ARBA00022448"/>
    </source>
</evidence>
<reference evidence="10" key="1">
    <citation type="submission" date="2020-03" db="EMBL/GenBank/DDBJ databases">
        <title>Transcriptomic Profiling of the Digestive Tract of the Rat Flea, Xenopsylla cheopis, Following Blood Feeding and Infection with Yersinia pestis.</title>
        <authorList>
            <person name="Bland D.M."/>
            <person name="Martens C.A."/>
            <person name="Virtaneva K."/>
            <person name="Kanakabandi K."/>
            <person name="Long D."/>
            <person name="Rosenke R."/>
            <person name="Saturday G.A."/>
            <person name="Hoyt F.H."/>
            <person name="Bruno D.P."/>
            <person name="Ribeiro J.M.C."/>
            <person name="Hinnebusch J."/>
        </authorList>
    </citation>
    <scope>NUCLEOTIDE SEQUENCE</scope>
</reference>
<name>A0A6M2E0C8_XENCH</name>
<evidence type="ECO:0000256" key="2">
    <source>
        <dbReference type="ARBA" id="ARBA00008328"/>
    </source>
</evidence>
<keyword evidence="6 9" id="KW-1133">Transmembrane helix</keyword>
<dbReference type="InterPro" id="IPR008389">
    <property type="entry name" value="ATPase_V0-cplx_e1/e2_su"/>
</dbReference>
<dbReference type="Pfam" id="PF05493">
    <property type="entry name" value="ATP_synt_H"/>
    <property type="match status" value="1"/>
</dbReference>
<comment type="function">
    <text evidence="9">Subunit of the V0 complex of vacuolar(H+)-ATPase (V-ATPase), a multisubunit enzyme composed of a peripheral complex (V1) that hydrolyzes ATP and a membrane integral complex (V0) that translocates protons. V-ATPase is responsible for acidifying and maintaining the pH of intracellular compartments and in some cell types, is targeted to the plasma membrane, where it is responsible for acidifying the extracellular environment.</text>
</comment>
<sequence length="85" mass="9424">MAASAIPFIIFTVLWGIVGVVLPFIVPKGPNRGIVQVVLILTAACCWLFWLCCYMAQMNPLIGPKLHQNTILLMAREWGNPITDL</sequence>
<keyword evidence="8 9" id="KW-0472">Membrane</keyword>
<dbReference type="GO" id="GO:0046961">
    <property type="term" value="F:proton-transporting ATPase activity, rotational mechanism"/>
    <property type="evidence" value="ECO:0007669"/>
    <property type="project" value="InterPro"/>
</dbReference>
<comment type="similarity">
    <text evidence="2 9">Belongs to the V-ATPase e1/e2 subunit family.</text>
</comment>
<comment type="subcellular location">
    <subcellularLocation>
        <location evidence="1">Endomembrane system</location>
        <topology evidence="1">Multi-pass membrane protein</topology>
    </subcellularLocation>
    <subcellularLocation>
        <location evidence="9">Membrane</location>
        <topology evidence="9">Multi-pass membrane protein</topology>
    </subcellularLocation>
</comment>
<evidence type="ECO:0000256" key="9">
    <source>
        <dbReference type="PIRNR" id="PIRNR038097"/>
    </source>
</evidence>
<keyword evidence="7 9" id="KW-0406">Ion transport</keyword>
<keyword evidence="3 9" id="KW-0813">Transport</keyword>
<keyword evidence="5 9" id="KW-0375">Hydrogen ion transport</keyword>
<evidence type="ECO:0000256" key="4">
    <source>
        <dbReference type="ARBA" id="ARBA00022692"/>
    </source>
</evidence>
<protein>
    <recommendedName>
        <fullName evidence="9">V-type proton ATPase subunit</fullName>
    </recommendedName>
</protein>
<dbReference type="InterPro" id="IPR017385">
    <property type="entry name" value="ATPase_V0-cplx_e1/e2_su_met"/>
</dbReference>
<comment type="subunit">
    <text evidence="9">V-ATPase is a heteromultimeric enzyme made up of two complexes: the ATP-hydrolytic V1 complex and the proton translocation V0 complex.</text>
</comment>
<dbReference type="EMBL" id="GIIL01007052">
    <property type="protein sequence ID" value="NOV50778.1"/>
    <property type="molecule type" value="Transcribed_RNA"/>
</dbReference>
<evidence type="ECO:0000256" key="5">
    <source>
        <dbReference type="ARBA" id="ARBA00022781"/>
    </source>
</evidence>
<dbReference type="PIRSF" id="PIRSF038097">
    <property type="entry name" value="V-ATP_synth_e1/e2"/>
    <property type="match status" value="1"/>
</dbReference>
<feature type="transmembrane region" description="Helical" evidence="9">
    <location>
        <begin position="6"/>
        <end position="26"/>
    </location>
</feature>
<organism evidence="10">
    <name type="scientific">Xenopsylla cheopis</name>
    <name type="common">Oriental rat flea</name>
    <name type="synonym">Pulex cheopis</name>
    <dbReference type="NCBI Taxonomy" id="163159"/>
    <lineage>
        <taxon>Eukaryota</taxon>
        <taxon>Metazoa</taxon>
        <taxon>Ecdysozoa</taxon>
        <taxon>Arthropoda</taxon>
        <taxon>Hexapoda</taxon>
        <taxon>Insecta</taxon>
        <taxon>Pterygota</taxon>
        <taxon>Neoptera</taxon>
        <taxon>Endopterygota</taxon>
        <taxon>Siphonaptera</taxon>
        <taxon>Pulicidae</taxon>
        <taxon>Xenopsyllinae</taxon>
        <taxon>Xenopsylla</taxon>
    </lineage>
</organism>
<evidence type="ECO:0000313" key="10">
    <source>
        <dbReference type="EMBL" id="NOV50778.1"/>
    </source>
</evidence>
<dbReference type="PANTHER" id="PTHR12263">
    <property type="entry name" value="VACUOLAR ATP SYNTHASE SUBUNIT H"/>
    <property type="match status" value="1"/>
</dbReference>
<evidence type="ECO:0000256" key="7">
    <source>
        <dbReference type="ARBA" id="ARBA00023065"/>
    </source>
</evidence>
<dbReference type="GO" id="GO:0012505">
    <property type="term" value="C:endomembrane system"/>
    <property type="evidence" value="ECO:0007669"/>
    <property type="project" value="UniProtKB-SubCell"/>
</dbReference>
<proteinExistence type="inferred from homology"/>
<feature type="transmembrane region" description="Helical" evidence="9">
    <location>
        <begin position="33"/>
        <end position="57"/>
    </location>
</feature>
<dbReference type="PANTHER" id="PTHR12263:SF0">
    <property type="entry name" value="V-TYPE PROTON ATPASE SUBUNIT"/>
    <property type="match status" value="1"/>
</dbReference>
<evidence type="ECO:0000256" key="6">
    <source>
        <dbReference type="ARBA" id="ARBA00022989"/>
    </source>
</evidence>